<dbReference type="InterPro" id="IPR012337">
    <property type="entry name" value="RNaseH-like_sf"/>
</dbReference>
<dbReference type="OrthoDB" id="9790530at2"/>
<dbReference type="RefSeq" id="WP_021780967.1">
    <property type="nucleotide sequence ID" value="NZ_CP012109.1"/>
</dbReference>
<accession>A0A0H4WXW0</accession>
<evidence type="ECO:0000259" key="2">
    <source>
        <dbReference type="Pfam" id="PF13482"/>
    </source>
</evidence>
<dbReference type="GO" id="GO:0003676">
    <property type="term" value="F:nucleic acid binding"/>
    <property type="evidence" value="ECO:0007669"/>
    <property type="project" value="InterPro"/>
</dbReference>
<dbReference type="EMBL" id="CP012109">
    <property type="protein sequence ID" value="AKQ66175.1"/>
    <property type="molecule type" value="Genomic_DNA"/>
</dbReference>
<feature type="compositionally biased region" description="Polar residues" evidence="1">
    <location>
        <begin position="116"/>
        <end position="145"/>
    </location>
</feature>
<feature type="region of interest" description="Disordered" evidence="1">
    <location>
        <begin position="1"/>
        <end position="91"/>
    </location>
</feature>
<dbReference type="PANTHER" id="PTHR38462">
    <property type="entry name" value="EXONUCLEASE-LIKE PROTEIN"/>
    <property type="match status" value="1"/>
</dbReference>
<reference evidence="3 4" key="1">
    <citation type="journal article" date="2016" name="PLoS ONE">
        <title>Complete Genome Sequence and Comparative Genomics of a Novel Myxobacterium Myxococcus hansupus.</title>
        <authorList>
            <person name="Sharma G."/>
            <person name="Narwani T."/>
            <person name="Subramanian S."/>
        </authorList>
    </citation>
    <scope>NUCLEOTIDE SEQUENCE [LARGE SCALE GENOMIC DNA]</scope>
    <source>
        <strain evidence="4">mixupus</strain>
    </source>
</reference>
<feature type="domain" description="YprB ribonuclease H-like" evidence="2">
    <location>
        <begin position="244"/>
        <end position="411"/>
    </location>
</feature>
<organism evidence="3 4">
    <name type="scientific">Pseudomyxococcus hansupus</name>
    <dbReference type="NCBI Taxonomy" id="1297742"/>
    <lineage>
        <taxon>Bacteria</taxon>
        <taxon>Pseudomonadati</taxon>
        <taxon>Myxococcota</taxon>
        <taxon>Myxococcia</taxon>
        <taxon>Myxococcales</taxon>
        <taxon>Cystobacterineae</taxon>
        <taxon>Myxococcaceae</taxon>
        <taxon>Pseudomyxococcus</taxon>
    </lineage>
</organism>
<sequence length="572" mass="60628">MDLKRKLSRLTSVGPGGKAPSRPAVPAPTSEPAAGTSSVAGEPSSLRAQTSLDEAGQRAPSESGSHGGEGAENLRPTDAAPHGTAARNVAQGAGLVGNPFATQTLEGTAPLRVPSSAETSPEVSQSRDAALRASTSAALEATPSSPAARDPRVDALRRMLSDWSERQELAAARRGATPAPPRGPLPVEARTTTYGTVHVSERIHPPDHRHGSAPVAAALDVEGSLVASLALHADLAGVDYQRMLFLDTETTGLAGGTGTVPFLVGLAWFEGRSLKVHQLFLRRLGEEGPMLRALAERMAASSCLVTFNGKSFDWPLLRTRFVLNRVAAPAELPHLDLLHCARRVFKHRGAGTRLVHLEDQVLGFRRVDDVDGSQIPELYFRYLRGGDGSALTPVLEHNINDLLLLAALLGELVRRFRAGGEGAAVPRSEDPRDLLGFAGVALRARDYERAQAFARAAAAGDRGAVGIEALALASRLSRKAGDAPSAATHLHRALEAARGFQAATLHLDLSKLYEHALKDLAKALHHAKLSKAAETPPDHQRRVVRLEARIARSTRTPALDLRMGLGSPRSGT</sequence>
<dbReference type="Gene3D" id="3.30.420.10">
    <property type="entry name" value="Ribonuclease H-like superfamily/Ribonuclease H"/>
    <property type="match status" value="1"/>
</dbReference>
<evidence type="ECO:0000313" key="4">
    <source>
        <dbReference type="Proteomes" id="UP000009026"/>
    </source>
</evidence>
<dbReference type="eggNOG" id="COG3359">
    <property type="taxonomic scope" value="Bacteria"/>
</dbReference>
<dbReference type="AlphaFoldDB" id="A0A0H4WXW0"/>
<dbReference type="SUPFAM" id="SSF53098">
    <property type="entry name" value="Ribonuclease H-like"/>
    <property type="match status" value="1"/>
</dbReference>
<dbReference type="InterPro" id="IPR036397">
    <property type="entry name" value="RNaseH_sf"/>
</dbReference>
<evidence type="ECO:0000313" key="3">
    <source>
        <dbReference type="EMBL" id="AKQ66175.1"/>
    </source>
</evidence>
<dbReference type="InterPro" id="IPR038720">
    <property type="entry name" value="YprB_RNase_H-like_dom"/>
</dbReference>
<dbReference type="Pfam" id="PF13482">
    <property type="entry name" value="RNase_H_2"/>
    <property type="match status" value="1"/>
</dbReference>
<dbReference type="KEGG" id="mym:A176_003087"/>
<dbReference type="PANTHER" id="PTHR38462:SF1">
    <property type="entry name" value="YPRB RIBONUCLEASE H-LIKE DOMAIN-CONTAINING PROTEIN"/>
    <property type="match status" value="1"/>
</dbReference>
<keyword evidence="4" id="KW-1185">Reference proteome</keyword>
<feature type="region of interest" description="Disordered" evidence="1">
    <location>
        <begin position="112"/>
        <end position="151"/>
    </location>
</feature>
<gene>
    <name evidence="3" type="ORF">A176_003087</name>
</gene>
<dbReference type="PATRIC" id="fig|1297742.4.peg.3113"/>
<dbReference type="Proteomes" id="UP000009026">
    <property type="component" value="Chromosome"/>
</dbReference>
<proteinExistence type="predicted"/>
<dbReference type="STRING" id="1297742.A176_003087"/>
<protein>
    <submittedName>
        <fullName evidence="3">Glutamate synthase [NADPH] large chain</fullName>
    </submittedName>
</protein>
<evidence type="ECO:0000256" key="1">
    <source>
        <dbReference type="SAM" id="MobiDB-lite"/>
    </source>
</evidence>
<name>A0A0H4WXW0_9BACT</name>